<evidence type="ECO:0000313" key="2">
    <source>
        <dbReference type="Proteomes" id="UP000499080"/>
    </source>
</evidence>
<evidence type="ECO:0000313" key="1">
    <source>
        <dbReference type="EMBL" id="GBN97667.1"/>
    </source>
</evidence>
<sequence length="106" mass="11916">MLVYQTEASKSPLMPSVCLSVGLRRRIQGLKYHYEVLDDSMHISGVTATFDNRSEENMQHAALPYIRSGKVAKSRVKHQSFPTKINLAAPFEVLNRPLPSNFATII</sequence>
<organism evidence="1 2">
    <name type="scientific">Araneus ventricosus</name>
    <name type="common">Orbweaver spider</name>
    <name type="synonym">Epeira ventricosa</name>
    <dbReference type="NCBI Taxonomy" id="182803"/>
    <lineage>
        <taxon>Eukaryota</taxon>
        <taxon>Metazoa</taxon>
        <taxon>Ecdysozoa</taxon>
        <taxon>Arthropoda</taxon>
        <taxon>Chelicerata</taxon>
        <taxon>Arachnida</taxon>
        <taxon>Araneae</taxon>
        <taxon>Araneomorphae</taxon>
        <taxon>Entelegynae</taxon>
        <taxon>Araneoidea</taxon>
        <taxon>Araneidae</taxon>
        <taxon>Araneus</taxon>
    </lineage>
</organism>
<accession>A0A4Y2TAR9</accession>
<keyword evidence="2" id="KW-1185">Reference proteome</keyword>
<reference evidence="1 2" key="1">
    <citation type="journal article" date="2019" name="Sci. Rep.">
        <title>Orb-weaving spider Araneus ventricosus genome elucidates the spidroin gene catalogue.</title>
        <authorList>
            <person name="Kono N."/>
            <person name="Nakamura H."/>
            <person name="Ohtoshi R."/>
            <person name="Moran D.A.P."/>
            <person name="Shinohara A."/>
            <person name="Yoshida Y."/>
            <person name="Fujiwara M."/>
            <person name="Mori M."/>
            <person name="Tomita M."/>
            <person name="Arakawa K."/>
        </authorList>
    </citation>
    <scope>NUCLEOTIDE SEQUENCE [LARGE SCALE GENOMIC DNA]</scope>
</reference>
<dbReference type="EMBL" id="BGPR01027270">
    <property type="protein sequence ID" value="GBN97667.1"/>
    <property type="molecule type" value="Genomic_DNA"/>
</dbReference>
<proteinExistence type="predicted"/>
<name>A0A4Y2TAR9_ARAVE</name>
<comment type="caution">
    <text evidence="1">The sequence shown here is derived from an EMBL/GenBank/DDBJ whole genome shotgun (WGS) entry which is preliminary data.</text>
</comment>
<gene>
    <name evidence="1" type="ORF">AVEN_14258_1</name>
</gene>
<dbReference type="Proteomes" id="UP000499080">
    <property type="component" value="Unassembled WGS sequence"/>
</dbReference>
<protein>
    <submittedName>
        <fullName evidence="1">Uncharacterized protein</fullName>
    </submittedName>
</protein>
<dbReference type="AlphaFoldDB" id="A0A4Y2TAR9"/>